<comment type="subcellular location">
    <subcellularLocation>
        <location evidence="1 13">Cytoplasm</location>
    </subcellularLocation>
</comment>
<comment type="cofactor">
    <cofactor evidence="13">
        <name>Mg(2+)</name>
        <dbReference type="ChEBI" id="CHEBI:18420"/>
    </cofactor>
    <text evidence="13">Binds 2 magnesium ions per tetramer.</text>
</comment>
<dbReference type="OrthoDB" id="9800719at2"/>
<name>D8JRH0_HYPDA</name>
<dbReference type="GO" id="GO:0005524">
    <property type="term" value="F:ATP binding"/>
    <property type="evidence" value="ECO:0007669"/>
    <property type="project" value="UniProtKB-UniRule"/>
</dbReference>
<dbReference type="KEGG" id="hdn:Hden_0377"/>
<evidence type="ECO:0000256" key="5">
    <source>
        <dbReference type="ARBA" id="ARBA00022598"/>
    </source>
</evidence>
<protein>
    <recommendedName>
        <fullName evidence="13">Phenylalanine--tRNA ligase alpha subunit</fullName>
        <ecNumber evidence="13">6.1.1.20</ecNumber>
    </recommendedName>
    <alternativeName>
        <fullName evidence="13">Phenylalanyl-tRNA synthetase alpha subunit</fullName>
        <shortName evidence="13">PheRS</shortName>
    </alternativeName>
</protein>
<dbReference type="Proteomes" id="UP000002033">
    <property type="component" value="Chromosome"/>
</dbReference>
<evidence type="ECO:0000256" key="13">
    <source>
        <dbReference type="HAMAP-Rule" id="MF_00281"/>
    </source>
</evidence>
<dbReference type="Gene3D" id="3.30.930.10">
    <property type="entry name" value="Bira Bifunctional Protein, Domain 2"/>
    <property type="match status" value="1"/>
</dbReference>
<dbReference type="eggNOG" id="COG0016">
    <property type="taxonomic scope" value="Bacteria"/>
</dbReference>
<evidence type="ECO:0000259" key="14">
    <source>
        <dbReference type="PROSITE" id="PS50862"/>
    </source>
</evidence>
<dbReference type="InterPro" id="IPR002319">
    <property type="entry name" value="Phenylalanyl-tRNA_Synthase"/>
</dbReference>
<dbReference type="SUPFAM" id="SSF46589">
    <property type="entry name" value="tRNA-binding arm"/>
    <property type="match status" value="1"/>
</dbReference>
<evidence type="ECO:0000256" key="12">
    <source>
        <dbReference type="ARBA" id="ARBA00049255"/>
    </source>
</evidence>
<comment type="subunit">
    <text evidence="3 13">Tetramer of two alpha and two beta subunits.</text>
</comment>
<keyword evidence="7 13" id="KW-0547">Nucleotide-binding</keyword>
<dbReference type="InterPro" id="IPR004188">
    <property type="entry name" value="Phe-tRNA_ligase_II_N"/>
</dbReference>
<comment type="similarity">
    <text evidence="2 13">Belongs to the class-II aminoacyl-tRNA synthetase family. Phe-tRNA synthetase alpha subunit type 1 subfamily.</text>
</comment>
<evidence type="ECO:0000256" key="10">
    <source>
        <dbReference type="ARBA" id="ARBA00022917"/>
    </source>
</evidence>
<dbReference type="GO" id="GO:0000049">
    <property type="term" value="F:tRNA binding"/>
    <property type="evidence" value="ECO:0007669"/>
    <property type="project" value="InterPro"/>
</dbReference>
<keyword evidence="6 13" id="KW-0479">Metal-binding</keyword>
<dbReference type="GO" id="GO:0000287">
    <property type="term" value="F:magnesium ion binding"/>
    <property type="evidence" value="ECO:0007669"/>
    <property type="project" value="UniProtKB-UniRule"/>
</dbReference>
<evidence type="ECO:0000256" key="8">
    <source>
        <dbReference type="ARBA" id="ARBA00022840"/>
    </source>
</evidence>
<evidence type="ECO:0000313" key="15">
    <source>
        <dbReference type="EMBL" id="ADJ22199.1"/>
    </source>
</evidence>
<keyword evidence="5 13" id="KW-0436">Ligase</keyword>
<feature type="binding site" evidence="13">
    <location>
        <position position="261"/>
    </location>
    <ligand>
        <name>Mg(2+)</name>
        <dbReference type="ChEBI" id="CHEBI:18420"/>
        <note>shared with beta subunit</note>
    </ligand>
</feature>
<proteinExistence type="inferred from homology"/>
<dbReference type="PANTHER" id="PTHR11538:SF41">
    <property type="entry name" value="PHENYLALANINE--TRNA LIGASE, MITOCHONDRIAL"/>
    <property type="match status" value="1"/>
</dbReference>
<evidence type="ECO:0000256" key="7">
    <source>
        <dbReference type="ARBA" id="ARBA00022741"/>
    </source>
</evidence>
<feature type="domain" description="Aminoacyl-transfer RNA synthetases class-II family profile" evidence="14">
    <location>
        <begin position="113"/>
        <end position="347"/>
    </location>
</feature>
<dbReference type="GO" id="GO:0004826">
    <property type="term" value="F:phenylalanine-tRNA ligase activity"/>
    <property type="evidence" value="ECO:0007669"/>
    <property type="project" value="UniProtKB-UniRule"/>
</dbReference>
<gene>
    <name evidence="13" type="primary">pheS</name>
    <name evidence="15" type="ordered locus">Hden_0377</name>
</gene>
<dbReference type="InterPro" id="IPR004529">
    <property type="entry name" value="Phe-tRNA-synth_IIc_asu"/>
</dbReference>
<dbReference type="InterPro" id="IPR045864">
    <property type="entry name" value="aa-tRNA-synth_II/BPL/LPL"/>
</dbReference>
<dbReference type="InterPro" id="IPR006195">
    <property type="entry name" value="aa-tRNA-synth_II"/>
</dbReference>
<comment type="catalytic activity">
    <reaction evidence="12 13">
        <text>tRNA(Phe) + L-phenylalanine + ATP = L-phenylalanyl-tRNA(Phe) + AMP + diphosphate + H(+)</text>
        <dbReference type="Rhea" id="RHEA:19413"/>
        <dbReference type="Rhea" id="RHEA-COMP:9668"/>
        <dbReference type="Rhea" id="RHEA-COMP:9699"/>
        <dbReference type="ChEBI" id="CHEBI:15378"/>
        <dbReference type="ChEBI" id="CHEBI:30616"/>
        <dbReference type="ChEBI" id="CHEBI:33019"/>
        <dbReference type="ChEBI" id="CHEBI:58095"/>
        <dbReference type="ChEBI" id="CHEBI:78442"/>
        <dbReference type="ChEBI" id="CHEBI:78531"/>
        <dbReference type="ChEBI" id="CHEBI:456215"/>
        <dbReference type="EC" id="6.1.1.20"/>
    </reaction>
</comment>
<dbReference type="InterPro" id="IPR010978">
    <property type="entry name" value="tRNA-bd_arm"/>
</dbReference>
<keyword evidence="4 13" id="KW-0963">Cytoplasm</keyword>
<evidence type="ECO:0000256" key="2">
    <source>
        <dbReference type="ARBA" id="ARBA00010207"/>
    </source>
</evidence>
<dbReference type="HOGENOM" id="CLU_025086_0_1_5"/>
<keyword evidence="9 13" id="KW-0460">Magnesium</keyword>
<keyword evidence="16" id="KW-1185">Reference proteome</keyword>
<dbReference type="STRING" id="582899.Hden_0377"/>
<evidence type="ECO:0000256" key="4">
    <source>
        <dbReference type="ARBA" id="ARBA00022490"/>
    </source>
</evidence>
<reference evidence="16" key="1">
    <citation type="journal article" date="2011" name="J. Bacteriol.">
        <title>Genome sequences of eight morphologically diverse alphaproteobacteria.</title>
        <authorList>
            <consortium name="US DOE Joint Genome Institute"/>
            <person name="Brown P.J."/>
            <person name="Kysela D.T."/>
            <person name="Buechlein A."/>
            <person name="Hemmerich C."/>
            <person name="Brun Y.V."/>
        </authorList>
    </citation>
    <scope>NUCLEOTIDE SEQUENCE [LARGE SCALE GENOMIC DNA]</scope>
    <source>
        <strain evidence="16">ATCC 51888 / DSM 1869 / NCIB 11706 / TK 0415</strain>
    </source>
</reference>
<dbReference type="EMBL" id="CP002083">
    <property type="protein sequence ID" value="ADJ22199.1"/>
    <property type="molecule type" value="Genomic_DNA"/>
</dbReference>
<organism evidence="15 16">
    <name type="scientific">Hyphomicrobium denitrificans (strain ATCC 51888 / DSM 1869 / NCIMB 11706 / TK 0415)</name>
    <dbReference type="NCBI Taxonomy" id="582899"/>
    <lineage>
        <taxon>Bacteria</taxon>
        <taxon>Pseudomonadati</taxon>
        <taxon>Pseudomonadota</taxon>
        <taxon>Alphaproteobacteria</taxon>
        <taxon>Hyphomicrobiales</taxon>
        <taxon>Hyphomicrobiaceae</taxon>
        <taxon>Hyphomicrobium</taxon>
    </lineage>
</organism>
<evidence type="ECO:0000313" key="16">
    <source>
        <dbReference type="Proteomes" id="UP000002033"/>
    </source>
</evidence>
<evidence type="ECO:0000256" key="11">
    <source>
        <dbReference type="ARBA" id="ARBA00023146"/>
    </source>
</evidence>
<dbReference type="InterPro" id="IPR022911">
    <property type="entry name" value="Phe_tRNA_ligase_alpha1_bac"/>
</dbReference>
<dbReference type="PROSITE" id="PS50862">
    <property type="entry name" value="AA_TRNA_LIGASE_II"/>
    <property type="match status" value="1"/>
</dbReference>
<dbReference type="FunFam" id="3.30.930.10:FF:000003">
    <property type="entry name" value="Phenylalanine--tRNA ligase alpha subunit"/>
    <property type="match status" value="1"/>
</dbReference>
<dbReference type="EC" id="6.1.1.20" evidence="13"/>
<dbReference type="CDD" id="cd00496">
    <property type="entry name" value="PheRS_alpha_core"/>
    <property type="match status" value="1"/>
</dbReference>
<evidence type="ECO:0000256" key="1">
    <source>
        <dbReference type="ARBA" id="ARBA00004496"/>
    </source>
</evidence>
<dbReference type="RefSeq" id="WP_013214418.1">
    <property type="nucleotide sequence ID" value="NC_014313.1"/>
</dbReference>
<keyword evidence="10 13" id="KW-0648">Protein biosynthesis</keyword>
<dbReference type="Pfam" id="PF01409">
    <property type="entry name" value="tRNA-synt_2d"/>
    <property type="match status" value="1"/>
</dbReference>
<dbReference type="GO" id="GO:0005737">
    <property type="term" value="C:cytoplasm"/>
    <property type="evidence" value="ECO:0007669"/>
    <property type="project" value="UniProtKB-SubCell"/>
</dbReference>
<keyword evidence="11 13" id="KW-0030">Aminoacyl-tRNA synthetase</keyword>
<keyword evidence="8 13" id="KW-0067">ATP-binding</keyword>
<dbReference type="NCBIfam" id="TIGR00468">
    <property type="entry name" value="pheS"/>
    <property type="match status" value="1"/>
</dbReference>
<accession>D8JRH0</accession>
<dbReference type="AlphaFoldDB" id="D8JRH0"/>
<dbReference type="Pfam" id="PF02912">
    <property type="entry name" value="Phe_tRNA-synt_N"/>
    <property type="match status" value="1"/>
</dbReference>
<evidence type="ECO:0000256" key="6">
    <source>
        <dbReference type="ARBA" id="ARBA00022723"/>
    </source>
</evidence>
<evidence type="ECO:0000256" key="9">
    <source>
        <dbReference type="ARBA" id="ARBA00022842"/>
    </source>
</evidence>
<dbReference type="HAMAP" id="MF_00281">
    <property type="entry name" value="Phe_tRNA_synth_alpha1"/>
    <property type="match status" value="1"/>
</dbReference>
<dbReference type="PANTHER" id="PTHR11538">
    <property type="entry name" value="PHENYLALANYL-TRNA SYNTHETASE"/>
    <property type="match status" value="1"/>
</dbReference>
<dbReference type="SUPFAM" id="SSF55681">
    <property type="entry name" value="Class II aaRS and biotin synthetases"/>
    <property type="match status" value="1"/>
</dbReference>
<sequence length="355" mass="39373">MSQDLNKLEGELVAEIDGAKDLAALDAVRVSALGKKGRVSELMSKLGSLPPEERKTFGQTVNTLKGKISTALDERKATLETAALDERLKTERADVTLPVRPGSVADGRIHPVSQVLDEVIEIFADMGFRVAEGPDIETDEMNFDKLNIPADHPARQDHDTFYFSPKPDGSRLLLRTHTSPVQIRTMVSQKPPLRIIAPGRVYRCDSDQTHTPMFHQVEGLVIDEKTHMGHLKWVLQEFCKAFFEVDEVKMRFRASHFPFTEPSMEVDIGAEAIGKPGQWLEILGCGMVHPNVLRNCGLDPEKYQGFAFGVGLDRLTMLKYGIPDLRAFFSGDLTWLSHYGFSTLDVPTLGGGLSA</sequence>
<evidence type="ECO:0000256" key="3">
    <source>
        <dbReference type="ARBA" id="ARBA00011209"/>
    </source>
</evidence>
<dbReference type="GO" id="GO:0006432">
    <property type="term" value="P:phenylalanyl-tRNA aminoacylation"/>
    <property type="evidence" value="ECO:0007669"/>
    <property type="project" value="UniProtKB-UniRule"/>
</dbReference>